<evidence type="ECO:0000313" key="1">
    <source>
        <dbReference type="EMBL" id="KAJ1188308.1"/>
    </source>
</evidence>
<organism evidence="1 2">
    <name type="scientific">Pleurodeles waltl</name>
    <name type="common">Iberian ribbed newt</name>
    <dbReference type="NCBI Taxonomy" id="8319"/>
    <lineage>
        <taxon>Eukaryota</taxon>
        <taxon>Metazoa</taxon>
        <taxon>Chordata</taxon>
        <taxon>Craniata</taxon>
        <taxon>Vertebrata</taxon>
        <taxon>Euteleostomi</taxon>
        <taxon>Amphibia</taxon>
        <taxon>Batrachia</taxon>
        <taxon>Caudata</taxon>
        <taxon>Salamandroidea</taxon>
        <taxon>Salamandridae</taxon>
        <taxon>Pleurodelinae</taxon>
        <taxon>Pleurodeles</taxon>
    </lineage>
</organism>
<evidence type="ECO:0000313" key="2">
    <source>
        <dbReference type="Proteomes" id="UP001066276"/>
    </source>
</evidence>
<reference evidence="1" key="1">
    <citation type="journal article" date="2022" name="bioRxiv">
        <title>Sequencing and chromosome-scale assembly of the giantPleurodeles waltlgenome.</title>
        <authorList>
            <person name="Brown T."/>
            <person name="Elewa A."/>
            <person name="Iarovenko S."/>
            <person name="Subramanian E."/>
            <person name="Araus A.J."/>
            <person name="Petzold A."/>
            <person name="Susuki M."/>
            <person name="Suzuki K.-i.T."/>
            <person name="Hayashi T."/>
            <person name="Toyoda A."/>
            <person name="Oliveira C."/>
            <person name="Osipova E."/>
            <person name="Leigh N.D."/>
            <person name="Simon A."/>
            <person name="Yun M.H."/>
        </authorList>
    </citation>
    <scope>NUCLEOTIDE SEQUENCE</scope>
    <source>
        <strain evidence="1">20211129_DDA</strain>
        <tissue evidence="1">Liver</tissue>
    </source>
</reference>
<dbReference type="Proteomes" id="UP001066276">
    <property type="component" value="Chromosome 3_1"/>
</dbReference>
<comment type="caution">
    <text evidence="1">The sequence shown here is derived from an EMBL/GenBank/DDBJ whole genome shotgun (WGS) entry which is preliminary data.</text>
</comment>
<dbReference type="EMBL" id="JANPWB010000005">
    <property type="protein sequence ID" value="KAJ1188308.1"/>
    <property type="molecule type" value="Genomic_DNA"/>
</dbReference>
<dbReference type="AlphaFoldDB" id="A0AAV7UHI8"/>
<name>A0AAV7UHI8_PLEWA</name>
<accession>A0AAV7UHI8</accession>
<gene>
    <name evidence="1" type="ORF">NDU88_005069</name>
</gene>
<proteinExistence type="predicted"/>
<protein>
    <submittedName>
        <fullName evidence="1">Uncharacterized protein</fullName>
    </submittedName>
</protein>
<keyword evidence="2" id="KW-1185">Reference proteome</keyword>
<sequence>MCGALRCYGGRGHGAEHGARLTDRLRRGRPCTGAWRRCGGLSGVRNGERRVLWPGGSRRCGLAPPERAPECLGLFGTVRRPRPGRTAGGAVARCAGELPERENSGGAADAGGAT</sequence>